<evidence type="ECO:0000313" key="2">
    <source>
        <dbReference type="Proteomes" id="UP001595445"/>
    </source>
</evidence>
<gene>
    <name evidence="1" type="ORF">ACFOD6_19705</name>
</gene>
<sequence>MSRPSDEPGRAAYYRLCAHVRRVQDEACDLDALIEGLVILKDHDKGANAFEAVLTIAQAKAFAIFNALDSANLPKLDPPPA</sequence>
<reference evidence="2" key="1">
    <citation type="journal article" date="2019" name="Int. J. Syst. Evol. Microbiol.">
        <title>The Global Catalogue of Microorganisms (GCM) 10K type strain sequencing project: providing services to taxonomists for standard genome sequencing and annotation.</title>
        <authorList>
            <consortium name="The Broad Institute Genomics Platform"/>
            <consortium name="The Broad Institute Genome Sequencing Center for Infectious Disease"/>
            <person name="Wu L."/>
            <person name="Ma J."/>
        </authorList>
    </citation>
    <scope>NUCLEOTIDE SEQUENCE [LARGE SCALE GENOMIC DNA]</scope>
    <source>
        <strain evidence="2">KCTC 62102</strain>
    </source>
</reference>
<protein>
    <submittedName>
        <fullName evidence="1">Uncharacterized protein</fullName>
    </submittedName>
</protein>
<comment type="caution">
    <text evidence="1">The sequence shown here is derived from an EMBL/GenBank/DDBJ whole genome shotgun (WGS) entry which is preliminary data.</text>
</comment>
<accession>A0ABV7E0W4</accession>
<dbReference type="RefSeq" id="WP_197646524.1">
    <property type="nucleotide sequence ID" value="NZ_JAEACP010000018.1"/>
</dbReference>
<keyword evidence="2" id="KW-1185">Reference proteome</keyword>
<name>A0ABV7E0W4_9RHOB</name>
<dbReference type="EMBL" id="JBHRSM010000051">
    <property type="protein sequence ID" value="MFC3088271.1"/>
    <property type="molecule type" value="Genomic_DNA"/>
</dbReference>
<organism evidence="1 2">
    <name type="scientific">Tabrizicola soli</name>
    <dbReference type="NCBI Taxonomy" id="2185115"/>
    <lineage>
        <taxon>Bacteria</taxon>
        <taxon>Pseudomonadati</taxon>
        <taxon>Pseudomonadota</taxon>
        <taxon>Alphaproteobacteria</taxon>
        <taxon>Rhodobacterales</taxon>
        <taxon>Paracoccaceae</taxon>
        <taxon>Tabrizicola</taxon>
    </lineage>
</organism>
<proteinExistence type="predicted"/>
<evidence type="ECO:0000313" key="1">
    <source>
        <dbReference type="EMBL" id="MFC3088271.1"/>
    </source>
</evidence>
<dbReference type="Proteomes" id="UP001595445">
    <property type="component" value="Unassembled WGS sequence"/>
</dbReference>